<keyword evidence="3 5" id="KW-1133">Transmembrane helix</keyword>
<evidence type="ECO:0000313" key="7">
    <source>
        <dbReference type="EMBL" id="GAP27776.1"/>
    </source>
</evidence>
<dbReference type="PANTHER" id="PTHR42718">
    <property type="entry name" value="MAJOR FACILITATOR SUPERFAMILY MULTIDRUG TRANSPORTER MFSC"/>
    <property type="match status" value="1"/>
</dbReference>
<proteinExistence type="predicted"/>
<feature type="transmembrane region" description="Helical" evidence="5">
    <location>
        <begin position="46"/>
        <end position="69"/>
    </location>
</feature>
<evidence type="ECO:0000256" key="1">
    <source>
        <dbReference type="ARBA" id="ARBA00004141"/>
    </source>
</evidence>
<accession>A0ABC9YRQ6</accession>
<feature type="transmembrane region" description="Helical" evidence="5">
    <location>
        <begin position="12"/>
        <end position="34"/>
    </location>
</feature>
<sequence length="109" mass="10679">MPSPRTGAWPLVPGLLLAGAGLGFLVVPLANVALSAVPAETAGAGSGILSTAQQFGGALGVAVIGTVFFDHASTGMADGVHAAAPWIVGAMLACAGLCVLLPRHATRHD</sequence>
<dbReference type="Gene3D" id="1.20.1250.20">
    <property type="entry name" value="MFS general substrate transporter like domains"/>
    <property type="match status" value="1"/>
</dbReference>
<feature type="transmembrane region" description="Helical" evidence="5">
    <location>
        <begin position="81"/>
        <end position="101"/>
    </location>
</feature>
<evidence type="ECO:0000256" key="4">
    <source>
        <dbReference type="ARBA" id="ARBA00023136"/>
    </source>
</evidence>
<dbReference type="RefSeq" id="WP_036551311.1">
    <property type="nucleotide sequence ID" value="NZ_AP028459.1"/>
</dbReference>
<dbReference type="GeneID" id="93374604"/>
<dbReference type="Proteomes" id="UP000180166">
    <property type="component" value="Chromosome"/>
</dbReference>
<gene>
    <name evidence="6" type="ORF">NS506_05019</name>
    <name evidence="7" type="ORF">NSK11_contig00023-0025</name>
</gene>
<evidence type="ECO:0000313" key="9">
    <source>
        <dbReference type="Proteomes" id="UP000180166"/>
    </source>
</evidence>
<keyword evidence="4 5" id="KW-0472">Membrane</keyword>
<reference evidence="7 8" key="2">
    <citation type="journal article" date="2016" name="Genome Announc.">
        <title>Draft Genome Sequence of Erythromycin- and Oxytetracycline-Sensitive Nocardia seriolae Strain U-1 (NBRC 110359).</title>
        <authorList>
            <person name="Imajoh M."/>
            <person name="Sukeda M."/>
            <person name="Shimizu M."/>
            <person name="Yamane J."/>
            <person name="Ohnishi K."/>
            <person name="Oshima S."/>
        </authorList>
    </citation>
    <scope>NUCLEOTIDE SEQUENCE [LARGE SCALE GENOMIC DNA]</scope>
    <source>
        <strain evidence="7 8">U-1</strain>
    </source>
</reference>
<reference evidence="6 9" key="3">
    <citation type="submission" date="2016-10" db="EMBL/GenBank/DDBJ databases">
        <title>Genome sequence of Nocardia seriolae strain EM150506, isolated from Anguila japonica.</title>
        <authorList>
            <person name="Han H.-J."/>
        </authorList>
    </citation>
    <scope>NUCLEOTIDE SEQUENCE [LARGE SCALE GENOMIC DNA]</scope>
    <source>
        <strain evidence="6 9">EM150506</strain>
    </source>
</reference>
<dbReference type="SUPFAM" id="SSF103473">
    <property type="entry name" value="MFS general substrate transporter"/>
    <property type="match status" value="1"/>
</dbReference>
<evidence type="ECO:0000313" key="6">
    <source>
        <dbReference type="EMBL" id="APA99065.1"/>
    </source>
</evidence>
<comment type="subcellular location">
    <subcellularLocation>
        <location evidence="1">Membrane</location>
        <topology evidence="1">Multi-pass membrane protein</topology>
    </subcellularLocation>
</comment>
<evidence type="ECO:0000256" key="3">
    <source>
        <dbReference type="ARBA" id="ARBA00022989"/>
    </source>
</evidence>
<evidence type="ECO:0000256" key="5">
    <source>
        <dbReference type="SAM" id="Phobius"/>
    </source>
</evidence>
<dbReference type="KEGG" id="nsr:NS506_05019"/>
<evidence type="ECO:0000313" key="8">
    <source>
        <dbReference type="Proteomes" id="UP000037179"/>
    </source>
</evidence>
<dbReference type="InterPro" id="IPR036259">
    <property type="entry name" value="MFS_trans_sf"/>
</dbReference>
<dbReference type="EMBL" id="CP017839">
    <property type="protein sequence ID" value="APA99065.1"/>
    <property type="molecule type" value="Genomic_DNA"/>
</dbReference>
<reference evidence="8" key="1">
    <citation type="submission" date="2015-07" db="EMBL/GenBank/DDBJ databases">
        <title>Nocardia seriolae U-1 whole genome shotgun sequence.</title>
        <authorList>
            <person name="Imajoh M."/>
            <person name="Fukumoto Y."/>
            <person name="Sukeda M."/>
            <person name="Yamane J."/>
            <person name="Yamasaki K."/>
            <person name="Shimizu M."/>
            <person name="Ohnishi K."/>
            <person name="Oshima S."/>
        </authorList>
    </citation>
    <scope>NUCLEOTIDE SEQUENCE [LARGE SCALE GENOMIC DNA]</scope>
    <source>
        <strain evidence="8">U-1</strain>
    </source>
</reference>
<dbReference type="EMBL" id="BBYQ01000023">
    <property type="protein sequence ID" value="GAP27776.1"/>
    <property type="molecule type" value="Genomic_DNA"/>
</dbReference>
<dbReference type="PANTHER" id="PTHR42718:SF39">
    <property type="entry name" value="ACTINORHODIN TRANSPORTER-RELATED"/>
    <property type="match status" value="1"/>
</dbReference>
<keyword evidence="8" id="KW-1185">Reference proteome</keyword>
<name>A0ABC9YRQ6_9NOCA</name>
<keyword evidence="2 5" id="KW-0812">Transmembrane</keyword>
<organism evidence="7 8">
    <name type="scientific">Nocardia seriolae</name>
    <dbReference type="NCBI Taxonomy" id="37332"/>
    <lineage>
        <taxon>Bacteria</taxon>
        <taxon>Bacillati</taxon>
        <taxon>Actinomycetota</taxon>
        <taxon>Actinomycetes</taxon>
        <taxon>Mycobacteriales</taxon>
        <taxon>Nocardiaceae</taxon>
        <taxon>Nocardia</taxon>
    </lineage>
</organism>
<dbReference type="AlphaFoldDB" id="A0ABC9YRQ6"/>
<protein>
    <submittedName>
        <fullName evidence="6">Actinorhodin transporter</fullName>
    </submittedName>
    <submittedName>
        <fullName evidence="7">MFS transporter</fullName>
    </submittedName>
</protein>
<dbReference type="GO" id="GO:0016020">
    <property type="term" value="C:membrane"/>
    <property type="evidence" value="ECO:0007669"/>
    <property type="project" value="UniProtKB-SubCell"/>
</dbReference>
<dbReference type="Proteomes" id="UP000037179">
    <property type="component" value="Unassembled WGS sequence"/>
</dbReference>
<evidence type="ECO:0000256" key="2">
    <source>
        <dbReference type="ARBA" id="ARBA00022692"/>
    </source>
</evidence>